<sequence>MTEILIVTTTIDAPAAAVFGVLADPGTHQDIDGTGWVREPLDDGRELTEAGQIFRIAMYHDNHPDKHYEMANQVTALETGRVIGWAPGGLAEDGSIELGGWTWHYDLEPLGDEQTRVTLTYDWSGATPEIRKNIVFPPFPLSHLDNSLANLGKLAIDRA</sequence>
<dbReference type="STRING" id="1440774.Y900_016395"/>
<keyword evidence="2" id="KW-1185">Reference proteome</keyword>
<dbReference type="eggNOG" id="COG3832">
    <property type="taxonomic scope" value="Bacteria"/>
</dbReference>
<dbReference type="EMBL" id="JALN02000001">
    <property type="protein sequence ID" value="KDF00480.1"/>
    <property type="molecule type" value="Genomic_DNA"/>
</dbReference>
<evidence type="ECO:0000313" key="2">
    <source>
        <dbReference type="Proteomes" id="UP000022835"/>
    </source>
</evidence>
<dbReference type="SUPFAM" id="SSF55961">
    <property type="entry name" value="Bet v1-like"/>
    <property type="match status" value="1"/>
</dbReference>
<protein>
    <submittedName>
        <fullName evidence="1">Polyketide cyclase</fullName>
    </submittedName>
</protein>
<evidence type="ECO:0000313" key="1">
    <source>
        <dbReference type="EMBL" id="KDF00480.1"/>
    </source>
</evidence>
<dbReference type="InterPro" id="IPR023393">
    <property type="entry name" value="START-like_dom_sf"/>
</dbReference>
<dbReference type="AlphaFoldDB" id="A0A064CIS3"/>
<dbReference type="RefSeq" id="WP_036343127.1">
    <property type="nucleotide sequence ID" value="NZ_JALN02000001.1"/>
</dbReference>
<dbReference type="Gene3D" id="3.30.530.20">
    <property type="match status" value="1"/>
</dbReference>
<name>A0A064CIS3_9MYCO</name>
<dbReference type="OrthoDB" id="6624781at2"/>
<dbReference type="Proteomes" id="UP000022835">
    <property type="component" value="Unassembled WGS sequence"/>
</dbReference>
<comment type="caution">
    <text evidence="1">The sequence shown here is derived from an EMBL/GenBank/DDBJ whole genome shotgun (WGS) entry which is preliminary data.</text>
</comment>
<gene>
    <name evidence="1" type="ORF">Y900_016395</name>
</gene>
<reference evidence="1" key="1">
    <citation type="submission" date="2014-05" db="EMBL/GenBank/DDBJ databases">
        <title>Genome sequence of Mycobacterium aromaticivorans strain JS19b1T (= DSM 45407T).</title>
        <authorList>
            <person name="Kwak Y."/>
            <person name="Park G.-S."/>
            <person name="Li Q.X."/>
            <person name="Lee S.-E."/>
            <person name="Shin J.-H."/>
        </authorList>
    </citation>
    <scope>NUCLEOTIDE SEQUENCE [LARGE SCALE GENOMIC DNA]</scope>
    <source>
        <strain evidence="1">JS19b1</strain>
    </source>
</reference>
<organism evidence="1 2">
    <name type="scientific">Mycolicibacterium aromaticivorans JS19b1 = JCM 16368</name>
    <dbReference type="NCBI Taxonomy" id="1440774"/>
    <lineage>
        <taxon>Bacteria</taxon>
        <taxon>Bacillati</taxon>
        <taxon>Actinomycetota</taxon>
        <taxon>Actinomycetes</taxon>
        <taxon>Mycobacteriales</taxon>
        <taxon>Mycobacteriaceae</taxon>
        <taxon>Mycolicibacterium</taxon>
    </lineage>
</organism>
<proteinExistence type="predicted"/>
<accession>A0A064CIS3</accession>